<protein>
    <recommendedName>
        <fullName evidence="1">HTH marR-type domain-containing protein</fullName>
    </recommendedName>
</protein>
<evidence type="ECO:0000259" key="1">
    <source>
        <dbReference type="PROSITE" id="PS50995"/>
    </source>
</evidence>
<evidence type="ECO:0000313" key="2">
    <source>
        <dbReference type="EMBL" id="GGO21577.1"/>
    </source>
</evidence>
<name>A0A8H9H2L0_9ACTN</name>
<dbReference type="GO" id="GO:0006950">
    <property type="term" value="P:response to stress"/>
    <property type="evidence" value="ECO:0007669"/>
    <property type="project" value="TreeGrafter"/>
</dbReference>
<dbReference type="PANTHER" id="PTHR33164">
    <property type="entry name" value="TRANSCRIPTIONAL REGULATOR, MARR FAMILY"/>
    <property type="match status" value="1"/>
</dbReference>
<dbReference type="PANTHER" id="PTHR33164:SF43">
    <property type="entry name" value="HTH-TYPE TRANSCRIPTIONAL REPRESSOR YETL"/>
    <property type="match status" value="1"/>
</dbReference>
<dbReference type="InterPro" id="IPR036388">
    <property type="entry name" value="WH-like_DNA-bd_sf"/>
</dbReference>
<dbReference type="Proteomes" id="UP000653480">
    <property type="component" value="Unassembled WGS sequence"/>
</dbReference>
<reference evidence="2" key="1">
    <citation type="journal article" date="2014" name="Int. J. Syst. Evol. Microbiol.">
        <title>Complete genome sequence of Corynebacterium casei LMG S-19264T (=DSM 44701T), isolated from a smear-ripened cheese.</title>
        <authorList>
            <consortium name="US DOE Joint Genome Institute (JGI-PGF)"/>
            <person name="Walter F."/>
            <person name="Albersmeier A."/>
            <person name="Kalinowski J."/>
            <person name="Ruckert C."/>
        </authorList>
    </citation>
    <scope>NUCLEOTIDE SEQUENCE</scope>
    <source>
        <strain evidence="2">CGMCC 4.7138</strain>
    </source>
</reference>
<organism evidence="2 3">
    <name type="scientific">Microbispora bryophytorum</name>
    <dbReference type="NCBI Taxonomy" id="1460882"/>
    <lineage>
        <taxon>Bacteria</taxon>
        <taxon>Bacillati</taxon>
        <taxon>Actinomycetota</taxon>
        <taxon>Actinomycetes</taxon>
        <taxon>Streptosporangiales</taxon>
        <taxon>Streptosporangiaceae</taxon>
        <taxon>Microbispora</taxon>
    </lineage>
</organism>
<dbReference type="InterPro" id="IPR036390">
    <property type="entry name" value="WH_DNA-bd_sf"/>
</dbReference>
<keyword evidence="3" id="KW-1185">Reference proteome</keyword>
<sequence>MQRISSNPHPSSLLFDIWLVTHLTTNLLDEALRDLAVTADEFGLYSLLRELGPATPTQISRWTGMAPTTVSGMVRRLTVRGHIAQMPNPRDARSRLLGLTDEGHRVANDGGGRLAAVMPKLLDAVGPHTSMAHVGLRRLDRALRVVIGAAERPDEPLPGETGEAIDGGSVPYAGTPLTETQRQEVQQFIRWIIDRDASPANRR</sequence>
<dbReference type="Gene3D" id="1.10.10.10">
    <property type="entry name" value="Winged helix-like DNA-binding domain superfamily/Winged helix DNA-binding domain"/>
    <property type="match status" value="1"/>
</dbReference>
<evidence type="ECO:0000313" key="3">
    <source>
        <dbReference type="Proteomes" id="UP000653480"/>
    </source>
</evidence>
<dbReference type="RefSeq" id="WP_142571878.1">
    <property type="nucleotide sequence ID" value="NZ_BMMN01000009.1"/>
</dbReference>
<dbReference type="GO" id="GO:0003700">
    <property type="term" value="F:DNA-binding transcription factor activity"/>
    <property type="evidence" value="ECO:0007669"/>
    <property type="project" value="InterPro"/>
</dbReference>
<dbReference type="Pfam" id="PF01047">
    <property type="entry name" value="MarR"/>
    <property type="match status" value="1"/>
</dbReference>
<reference evidence="2" key="2">
    <citation type="submission" date="2020-09" db="EMBL/GenBank/DDBJ databases">
        <authorList>
            <person name="Sun Q."/>
            <person name="Zhou Y."/>
        </authorList>
    </citation>
    <scope>NUCLEOTIDE SEQUENCE</scope>
    <source>
        <strain evidence="2">CGMCC 4.7138</strain>
    </source>
</reference>
<comment type="caution">
    <text evidence="2">The sequence shown here is derived from an EMBL/GenBank/DDBJ whole genome shotgun (WGS) entry which is preliminary data.</text>
</comment>
<dbReference type="SUPFAM" id="SSF46785">
    <property type="entry name" value="Winged helix' DNA-binding domain"/>
    <property type="match status" value="1"/>
</dbReference>
<dbReference type="AlphaFoldDB" id="A0A8H9H2L0"/>
<feature type="domain" description="HTH marR-type" evidence="1">
    <location>
        <begin position="10"/>
        <end position="148"/>
    </location>
</feature>
<dbReference type="OrthoDB" id="3520029at2"/>
<proteinExistence type="predicted"/>
<dbReference type="SMART" id="SM00347">
    <property type="entry name" value="HTH_MARR"/>
    <property type="match status" value="1"/>
</dbReference>
<gene>
    <name evidence="2" type="ORF">GCM10011574_49110</name>
</gene>
<dbReference type="InterPro" id="IPR000835">
    <property type="entry name" value="HTH_MarR-typ"/>
</dbReference>
<dbReference type="PROSITE" id="PS50995">
    <property type="entry name" value="HTH_MARR_2"/>
    <property type="match status" value="1"/>
</dbReference>
<accession>A0A8H9H2L0</accession>
<dbReference type="EMBL" id="BMMN01000009">
    <property type="protein sequence ID" value="GGO21577.1"/>
    <property type="molecule type" value="Genomic_DNA"/>
</dbReference>
<dbReference type="InterPro" id="IPR039422">
    <property type="entry name" value="MarR/SlyA-like"/>
</dbReference>